<dbReference type="Pfam" id="PF13374">
    <property type="entry name" value="TPR_10"/>
    <property type="match status" value="1"/>
</dbReference>
<feature type="region of interest" description="Disordered" evidence="1">
    <location>
        <begin position="433"/>
        <end position="453"/>
    </location>
</feature>
<gene>
    <name evidence="2" type="ORF">M421DRAFT_422655</name>
</gene>
<evidence type="ECO:0000313" key="3">
    <source>
        <dbReference type="Proteomes" id="UP000800082"/>
    </source>
</evidence>
<evidence type="ECO:0000256" key="1">
    <source>
        <dbReference type="SAM" id="MobiDB-lite"/>
    </source>
</evidence>
<dbReference type="Proteomes" id="UP000800082">
    <property type="component" value="Unassembled WGS sequence"/>
</dbReference>
<protein>
    <recommendedName>
        <fullName evidence="4">TPR-like protein</fullName>
    </recommendedName>
</protein>
<dbReference type="RefSeq" id="XP_033446933.1">
    <property type="nucleotide sequence ID" value="XM_033593237.1"/>
</dbReference>
<accession>A0A6A5REG9</accession>
<dbReference type="InterPro" id="IPR011990">
    <property type="entry name" value="TPR-like_helical_dom_sf"/>
</dbReference>
<dbReference type="OrthoDB" id="20872at2759"/>
<reference evidence="2" key="1">
    <citation type="journal article" date="2020" name="Stud. Mycol.">
        <title>101 Dothideomycetes genomes: a test case for predicting lifestyles and emergence of pathogens.</title>
        <authorList>
            <person name="Haridas S."/>
            <person name="Albert R."/>
            <person name="Binder M."/>
            <person name="Bloem J."/>
            <person name="Labutti K."/>
            <person name="Salamov A."/>
            <person name="Andreopoulos B."/>
            <person name="Baker S."/>
            <person name="Barry K."/>
            <person name="Bills G."/>
            <person name="Bluhm B."/>
            <person name="Cannon C."/>
            <person name="Castanera R."/>
            <person name="Culley D."/>
            <person name="Daum C."/>
            <person name="Ezra D."/>
            <person name="Gonzalez J."/>
            <person name="Henrissat B."/>
            <person name="Kuo A."/>
            <person name="Liang C."/>
            <person name="Lipzen A."/>
            <person name="Lutzoni F."/>
            <person name="Magnuson J."/>
            <person name="Mondo S."/>
            <person name="Nolan M."/>
            <person name="Ohm R."/>
            <person name="Pangilinan J."/>
            <person name="Park H.-J."/>
            <person name="Ramirez L."/>
            <person name="Alfaro M."/>
            <person name="Sun H."/>
            <person name="Tritt A."/>
            <person name="Yoshinaga Y."/>
            <person name="Zwiers L.-H."/>
            <person name="Turgeon B."/>
            <person name="Goodwin S."/>
            <person name="Spatafora J."/>
            <person name="Crous P."/>
            <person name="Grigoriev I."/>
        </authorList>
    </citation>
    <scope>NUCLEOTIDE SEQUENCE</scope>
    <source>
        <strain evidence="2">CBS 183.55</strain>
    </source>
</reference>
<dbReference type="AlphaFoldDB" id="A0A6A5REG9"/>
<dbReference type="InterPro" id="IPR053137">
    <property type="entry name" value="NLR-like"/>
</dbReference>
<sequence length="453" mass="50421">MSRQDATDFFTKSLVRRDLLRDDAATPKLLDELLDELTDLPLAIAQAAAYLNKNRMSISKYMQLLRSTEQDLVCVMSREFRDDTRYKGSANAVATTWVVSFSQIRKHDAVAADLLGFMSCVEWKAIPRSLLPSAQSEGRVEEAIGTLCGYSFLTRRDNNTREAKEEGNSKTQVDDDEEWFDIHRLVHMATRIWIHEYGDLAEVTDDAMRHVAGVFPSDDYANRQTWRAYMPHALRLLKTKQDCDIGERSRLCLWVGRCLDVEGRIRESVAWLEECCKLRSMSEKDNEYLLFAQHELAIAYEADGQVKKAVELLEAVVKARETLAADHPDRLASQHALAMAYQADGQVKKAVELLEAVVKAGGMLAADHPDRLASQHALAMAYDADGQVKKAVDLLESVVEIKTRVLRADHPSLLVSVEVLADIYANLAVASDEAPSSSSLGSPTTAGSAQSAM</sequence>
<dbReference type="Pfam" id="PF13424">
    <property type="entry name" value="TPR_12"/>
    <property type="match status" value="1"/>
</dbReference>
<name>A0A6A5REG9_9PLEO</name>
<dbReference type="EMBL" id="ML978976">
    <property type="protein sequence ID" value="KAF1926681.1"/>
    <property type="molecule type" value="Genomic_DNA"/>
</dbReference>
<evidence type="ECO:0000313" key="2">
    <source>
        <dbReference type="EMBL" id="KAF1926681.1"/>
    </source>
</evidence>
<dbReference type="GeneID" id="54350905"/>
<evidence type="ECO:0008006" key="4">
    <source>
        <dbReference type="Google" id="ProtNLM"/>
    </source>
</evidence>
<dbReference type="PANTHER" id="PTHR46082:SF6">
    <property type="entry name" value="AAA+ ATPASE DOMAIN-CONTAINING PROTEIN-RELATED"/>
    <property type="match status" value="1"/>
</dbReference>
<dbReference type="SUPFAM" id="SSF48452">
    <property type="entry name" value="TPR-like"/>
    <property type="match status" value="1"/>
</dbReference>
<keyword evidence="3" id="KW-1185">Reference proteome</keyword>
<dbReference type="PANTHER" id="PTHR46082">
    <property type="entry name" value="ATP/GTP-BINDING PROTEIN-RELATED"/>
    <property type="match status" value="1"/>
</dbReference>
<dbReference type="Gene3D" id="1.25.40.10">
    <property type="entry name" value="Tetratricopeptide repeat domain"/>
    <property type="match status" value="1"/>
</dbReference>
<proteinExistence type="predicted"/>
<feature type="compositionally biased region" description="Polar residues" evidence="1">
    <location>
        <begin position="434"/>
        <end position="453"/>
    </location>
</feature>
<organism evidence="2 3">
    <name type="scientific">Didymella exigua CBS 183.55</name>
    <dbReference type="NCBI Taxonomy" id="1150837"/>
    <lineage>
        <taxon>Eukaryota</taxon>
        <taxon>Fungi</taxon>
        <taxon>Dikarya</taxon>
        <taxon>Ascomycota</taxon>
        <taxon>Pezizomycotina</taxon>
        <taxon>Dothideomycetes</taxon>
        <taxon>Pleosporomycetidae</taxon>
        <taxon>Pleosporales</taxon>
        <taxon>Pleosporineae</taxon>
        <taxon>Didymellaceae</taxon>
        <taxon>Didymella</taxon>
    </lineage>
</organism>